<evidence type="ECO:0000256" key="2">
    <source>
        <dbReference type="ARBA" id="ARBA00012485"/>
    </source>
</evidence>
<evidence type="ECO:0000259" key="7">
    <source>
        <dbReference type="PROSITE" id="PS50237"/>
    </source>
</evidence>
<dbReference type="InterPro" id="IPR044611">
    <property type="entry name" value="E3A/B/C-like"/>
</dbReference>
<dbReference type="EC" id="2.3.2.26" evidence="2"/>
<comment type="catalytic activity">
    <reaction evidence="1">
        <text>S-ubiquitinyl-[E2 ubiquitin-conjugating enzyme]-L-cysteine + [acceptor protein]-L-lysine = [E2 ubiquitin-conjugating enzyme]-L-cysteine + N(6)-ubiquitinyl-[acceptor protein]-L-lysine.</text>
        <dbReference type="EC" id="2.3.2.26"/>
    </reaction>
</comment>
<protein>
    <recommendedName>
        <fullName evidence="2">HECT-type E3 ubiquitin transferase</fullName>
        <ecNumber evidence="2">2.3.2.26</ecNumber>
    </recommendedName>
</protein>
<keyword evidence="4 5" id="KW-0833">Ubl conjugation pathway</keyword>
<feature type="domain" description="HECT" evidence="7">
    <location>
        <begin position="868"/>
        <end position="1216"/>
    </location>
</feature>
<dbReference type="PROSITE" id="PS50237">
    <property type="entry name" value="HECT"/>
    <property type="match status" value="1"/>
</dbReference>
<sequence length="1216" mass="134420">MAWPPVGPLGQTSSPADGRTTSHHHRTPSTAAHASRRRAHPDPLPTNLNPTVSNSLDPVSLGSLDIAQLQVESSSDSDAQHSRHPSKPSHGRSMSNPFPSLFSTKKKKKARDQSPSGFSDSESSDEAGPMHKSRGSKQAPLHSLAAAGPGRGNSFTTGPCITCGSLMRWAQGVEAFRCSICLTVNDLVPGGRVPATGSGKHTRASQARDDGAPISVERTRALAQQCIRSYLTAVLSNVHAGHDVPPRQMHPTPSSASSPLKANQRPDISSTGPTVAAGTDRAESGRPLFPPSDSGARTANSPTRRALPSNRPPRNSKTTQKLLPTPPGPVLGERPSRLPSVHSFPQTLPQGVDKTREETEAKRIFKQLEDDIITHFLSINCLDSSFVPSQPVVNQGHRREVSEASHHTSYAHEDLSVSVGESGLPELDHKLLLLGDVAENGSWWTGHQIPRRPTHPDHRRQRSESGVVSSSSCATRPIRIDWPAVDEWFNTVVNVGATWTEVYNHLVESNTCVSQPKILLEQIEAEILKGQNHVQRVLLKAIETVLKRPGRRIGESGDFRFLIMALANPLLHASCRPFAGVFQRTAHTQQSRHQQKHEASRGNGPASGQHSVIIKRILGLISNASDERQRHVTSCFSHFSVARFMQMKDLVGGFLAYRLVRHNEKKEESKDEFAEELVPRVSEGASAASLQAALSQTSGPAKKPKTKAEKKLSHGDDWQIKAAVRVLGLLFNANSAAYAHRHASDGLLDDKEKPGMGPRANLNGQLLPTSDFYMTLLDNCDLVADFESWELKTPKFTFCRYPFLLSIWAKIQILEHEAHRQMRTKARDAFFDSIMTHRDFDQHFSLRVRRDCLVDDSLTAVSEAVGSGGEDLKKGLRIVFRGEEGIDAGGLRKEWFLLLVREVFNPDHGMFSYNDDSRYCYFNPNSFETSDQFFLVGVVLGLAIYNSTILDIALPPFAFRKLLLAGPEAPAGMITGMTRPPISYTLADLAEYRPGLAKGLQQLLDYEGDVESAFSLDFTIPAEKYGVMEQVPLCVDGEKRPVTGSNRREYVHLYVRYLLDTGVSQQFEPFKRGFFTVCDSNALLLFRPEEIELLVRGSDERLDITSLRMAASYDNWGAHSSPESEPTIRWFWQAFEEASPQDQRKLLTFITGSDRIPATGPASLSIRILCLGNDTGRYPTARTCFNTLTLYRYRSKEALQKRLWEAVNESEGFGLK</sequence>
<accession>F0X7Y3</accession>
<keyword evidence="9" id="KW-1185">Reference proteome</keyword>
<dbReference type="GO" id="GO:0016874">
    <property type="term" value="F:ligase activity"/>
    <property type="evidence" value="ECO:0007669"/>
    <property type="project" value="UniProtKB-KW"/>
</dbReference>
<feature type="region of interest" description="Disordered" evidence="6">
    <location>
        <begin position="241"/>
        <end position="356"/>
    </location>
</feature>
<feature type="active site" description="Glycyl thioester intermediate" evidence="5">
    <location>
        <position position="1184"/>
    </location>
</feature>
<dbReference type="STRING" id="655863.F0X7Y3"/>
<feature type="compositionally biased region" description="Basic residues" evidence="6">
    <location>
        <begin position="449"/>
        <end position="461"/>
    </location>
</feature>
<evidence type="ECO:0000256" key="3">
    <source>
        <dbReference type="ARBA" id="ARBA00022679"/>
    </source>
</evidence>
<feature type="region of interest" description="Disordered" evidence="6">
    <location>
        <begin position="586"/>
        <end position="608"/>
    </location>
</feature>
<dbReference type="Proteomes" id="UP000007796">
    <property type="component" value="Unassembled WGS sequence"/>
</dbReference>
<feature type="region of interest" description="Disordered" evidence="6">
    <location>
        <begin position="689"/>
        <end position="712"/>
    </location>
</feature>
<dbReference type="InParanoid" id="F0X7Y3"/>
<dbReference type="FunFam" id="3.30.2160.10:FF:000004">
    <property type="entry name" value="probable E3 ubiquitin-protein ligase HERC4 isoform X1"/>
    <property type="match status" value="1"/>
</dbReference>
<dbReference type="InterPro" id="IPR000569">
    <property type="entry name" value="HECT_dom"/>
</dbReference>
<evidence type="ECO:0000313" key="8">
    <source>
        <dbReference type="EMBL" id="EFX06337.1"/>
    </source>
</evidence>
<dbReference type="GO" id="GO:0061630">
    <property type="term" value="F:ubiquitin protein ligase activity"/>
    <property type="evidence" value="ECO:0007669"/>
    <property type="project" value="UniProtKB-EC"/>
</dbReference>
<feature type="region of interest" description="Disordered" evidence="6">
    <location>
        <begin position="444"/>
        <end position="468"/>
    </location>
</feature>
<feature type="compositionally biased region" description="Polar residues" evidence="6">
    <location>
        <begin position="251"/>
        <end position="273"/>
    </location>
</feature>
<dbReference type="CDD" id="cd00078">
    <property type="entry name" value="HECTc"/>
    <property type="match status" value="1"/>
</dbReference>
<feature type="region of interest" description="Disordered" evidence="6">
    <location>
        <begin position="193"/>
        <end position="213"/>
    </location>
</feature>
<dbReference type="Gene3D" id="3.30.2160.10">
    <property type="entry name" value="Hect, E3 ligase catalytic domain"/>
    <property type="match status" value="1"/>
</dbReference>
<dbReference type="Gene3D" id="3.30.2410.10">
    <property type="entry name" value="Hect, E3 ligase catalytic domain"/>
    <property type="match status" value="1"/>
</dbReference>
<dbReference type="SUPFAM" id="SSF56204">
    <property type="entry name" value="Hect, E3 ligase catalytic domain"/>
    <property type="match status" value="1"/>
</dbReference>
<dbReference type="HOGENOM" id="CLU_002173_5_1_1"/>
<dbReference type="eggNOG" id="KOG0941">
    <property type="taxonomic scope" value="Eukaryota"/>
</dbReference>
<keyword evidence="8" id="KW-0436">Ligase</keyword>
<proteinExistence type="predicted"/>
<feature type="region of interest" description="Disordered" evidence="6">
    <location>
        <begin position="71"/>
        <end position="151"/>
    </location>
</feature>
<dbReference type="PANTHER" id="PTHR45700:SF8">
    <property type="entry name" value="HECT-TYPE E3 UBIQUITIN TRANSFERASE"/>
    <property type="match status" value="1"/>
</dbReference>
<evidence type="ECO:0000256" key="5">
    <source>
        <dbReference type="PROSITE-ProRule" id="PRU00104"/>
    </source>
</evidence>
<dbReference type="RefSeq" id="XP_014175819.1">
    <property type="nucleotide sequence ID" value="XM_014320344.1"/>
</dbReference>
<dbReference type="PANTHER" id="PTHR45700">
    <property type="entry name" value="UBIQUITIN-PROTEIN LIGASE E3C"/>
    <property type="match status" value="1"/>
</dbReference>
<dbReference type="OrthoDB" id="8068875at2759"/>
<name>F0X7Y3_GROCL</name>
<evidence type="ECO:0000256" key="6">
    <source>
        <dbReference type="SAM" id="MobiDB-lite"/>
    </source>
</evidence>
<dbReference type="AlphaFoldDB" id="F0X7Y3"/>
<feature type="compositionally biased region" description="Polar residues" evidence="6">
    <location>
        <begin position="312"/>
        <end position="322"/>
    </location>
</feature>
<organism evidence="9">
    <name type="scientific">Grosmannia clavigera (strain kw1407 / UAMH 11150)</name>
    <name type="common">Blue stain fungus</name>
    <name type="synonym">Graphiocladiella clavigera</name>
    <dbReference type="NCBI Taxonomy" id="655863"/>
    <lineage>
        <taxon>Eukaryota</taxon>
        <taxon>Fungi</taxon>
        <taxon>Dikarya</taxon>
        <taxon>Ascomycota</taxon>
        <taxon>Pezizomycotina</taxon>
        <taxon>Sordariomycetes</taxon>
        <taxon>Sordariomycetidae</taxon>
        <taxon>Ophiostomatales</taxon>
        <taxon>Ophiostomataceae</taxon>
        <taxon>Leptographium</taxon>
    </lineage>
</organism>
<dbReference type="Pfam" id="PF00632">
    <property type="entry name" value="HECT"/>
    <property type="match status" value="1"/>
</dbReference>
<dbReference type="SMART" id="SM00119">
    <property type="entry name" value="HECTc"/>
    <property type="match status" value="1"/>
</dbReference>
<dbReference type="Gene3D" id="3.90.1750.10">
    <property type="entry name" value="Hect, E3 ligase catalytic domains"/>
    <property type="match status" value="1"/>
</dbReference>
<dbReference type="GO" id="GO:0000209">
    <property type="term" value="P:protein polyubiquitination"/>
    <property type="evidence" value="ECO:0007669"/>
    <property type="project" value="InterPro"/>
</dbReference>
<keyword evidence="3" id="KW-0808">Transferase</keyword>
<reference evidence="8 9" key="1">
    <citation type="journal article" date="2011" name="Proc. Natl. Acad. Sci. U.S.A.">
        <title>Genome and transcriptome analyses of the mountain pine beetle-fungal symbiont Grosmannia clavigera, a lodgepole pine pathogen.</title>
        <authorList>
            <person name="DiGuistini S."/>
            <person name="Wang Y."/>
            <person name="Liao N.Y."/>
            <person name="Taylor G."/>
            <person name="Tanguay P."/>
            <person name="Feau N."/>
            <person name="Henrissat B."/>
            <person name="Chan S.K."/>
            <person name="Hesse-Orce U."/>
            <person name="Alamouti S.M."/>
            <person name="Tsui C.K.M."/>
            <person name="Docking R.T."/>
            <person name="Levasseur A."/>
            <person name="Haridas S."/>
            <person name="Robertson G."/>
            <person name="Birol I."/>
            <person name="Holt R.A."/>
            <person name="Marra M.A."/>
            <person name="Hamelin R.C."/>
            <person name="Hirst M."/>
            <person name="Jones S.J.M."/>
            <person name="Bohlmann J."/>
            <person name="Breuil C."/>
        </authorList>
    </citation>
    <scope>NUCLEOTIDE SEQUENCE [LARGE SCALE GENOMIC DNA]</scope>
    <source>
        <strain evidence="9">kw1407 / UAMH 11150</strain>
    </source>
</reference>
<dbReference type="InterPro" id="IPR035983">
    <property type="entry name" value="Hect_E3_ubiquitin_ligase"/>
</dbReference>
<evidence type="ECO:0000256" key="4">
    <source>
        <dbReference type="ARBA" id="ARBA00022786"/>
    </source>
</evidence>
<dbReference type="GeneID" id="25980115"/>
<feature type="region of interest" description="Disordered" evidence="6">
    <location>
        <begin position="1"/>
        <end position="56"/>
    </location>
</feature>
<feature type="compositionally biased region" description="Polar residues" evidence="6">
    <location>
        <begin position="46"/>
        <end position="56"/>
    </location>
</feature>
<gene>
    <name evidence="8" type="ORF">CMQ_6658</name>
</gene>
<feature type="compositionally biased region" description="Polar residues" evidence="6">
    <location>
        <begin position="92"/>
        <end position="103"/>
    </location>
</feature>
<evidence type="ECO:0000313" key="9">
    <source>
        <dbReference type="Proteomes" id="UP000007796"/>
    </source>
</evidence>
<evidence type="ECO:0000256" key="1">
    <source>
        <dbReference type="ARBA" id="ARBA00000885"/>
    </source>
</evidence>
<dbReference type="EMBL" id="GL629729">
    <property type="protein sequence ID" value="EFX06337.1"/>
    <property type="molecule type" value="Genomic_DNA"/>
</dbReference>